<feature type="region of interest" description="Disordered" evidence="1">
    <location>
        <begin position="1"/>
        <end position="233"/>
    </location>
</feature>
<sequence length="233" mass="26412">MAPTNPLKGSAYENRKQVKQKKSRLSMFPQKGGNATAEPEYDDREDDRYGNRNQRPRMEDNGYGMDDGNRYQNQNQYGGQGQGQGSPVRPNPNVQYGRTGGFRDEWEEDRRGMQPAGYGENGRGGWDDPRRDDPRYQDQASPYRSPGPNNPRATGYFDPRDSPRQSPQDRYNNDQGLNRTPSQSQRMPSQYRQDTRGTYYPPGGGPSIGGFDPMSPEFRGEAGVPQRAELDPY</sequence>
<dbReference type="EMBL" id="JADGJD010001152">
    <property type="protein sequence ID" value="KAJ3046515.1"/>
    <property type="molecule type" value="Genomic_DNA"/>
</dbReference>
<feature type="compositionally biased region" description="Basic and acidic residues" evidence="1">
    <location>
        <begin position="125"/>
        <end position="136"/>
    </location>
</feature>
<keyword evidence="3" id="KW-1185">Reference proteome</keyword>
<evidence type="ECO:0000313" key="3">
    <source>
        <dbReference type="Proteomes" id="UP001212841"/>
    </source>
</evidence>
<feature type="non-terminal residue" evidence="2">
    <location>
        <position position="233"/>
    </location>
</feature>
<proteinExistence type="predicted"/>
<organism evidence="2 3">
    <name type="scientific">Rhizophlyctis rosea</name>
    <dbReference type="NCBI Taxonomy" id="64517"/>
    <lineage>
        <taxon>Eukaryota</taxon>
        <taxon>Fungi</taxon>
        <taxon>Fungi incertae sedis</taxon>
        <taxon>Chytridiomycota</taxon>
        <taxon>Chytridiomycota incertae sedis</taxon>
        <taxon>Chytridiomycetes</taxon>
        <taxon>Rhizophlyctidales</taxon>
        <taxon>Rhizophlyctidaceae</taxon>
        <taxon>Rhizophlyctis</taxon>
    </lineage>
</organism>
<comment type="caution">
    <text evidence="2">The sequence shown here is derived from an EMBL/GenBank/DDBJ whole genome shotgun (WGS) entry which is preliminary data.</text>
</comment>
<evidence type="ECO:0000313" key="2">
    <source>
        <dbReference type="EMBL" id="KAJ3046515.1"/>
    </source>
</evidence>
<evidence type="ECO:0000256" key="1">
    <source>
        <dbReference type="SAM" id="MobiDB-lite"/>
    </source>
</evidence>
<protein>
    <submittedName>
        <fullName evidence="2">Uncharacterized protein</fullName>
    </submittedName>
</protein>
<accession>A0AAD5S568</accession>
<name>A0AAD5S568_9FUNG</name>
<feature type="compositionally biased region" description="Basic and acidic residues" evidence="1">
    <location>
        <begin position="101"/>
        <end position="112"/>
    </location>
</feature>
<reference evidence="2" key="1">
    <citation type="submission" date="2020-05" db="EMBL/GenBank/DDBJ databases">
        <title>Phylogenomic resolution of chytrid fungi.</title>
        <authorList>
            <person name="Stajich J.E."/>
            <person name="Amses K."/>
            <person name="Simmons R."/>
            <person name="Seto K."/>
            <person name="Myers J."/>
            <person name="Bonds A."/>
            <person name="Quandt C.A."/>
            <person name="Barry K."/>
            <person name="Liu P."/>
            <person name="Grigoriev I."/>
            <person name="Longcore J.E."/>
            <person name="James T.Y."/>
        </authorList>
    </citation>
    <scope>NUCLEOTIDE SEQUENCE</scope>
    <source>
        <strain evidence="2">JEL0318</strain>
    </source>
</reference>
<dbReference type="Proteomes" id="UP001212841">
    <property type="component" value="Unassembled WGS sequence"/>
</dbReference>
<gene>
    <name evidence="2" type="ORF">HK097_000800</name>
</gene>
<feature type="compositionally biased region" description="Basic and acidic residues" evidence="1">
    <location>
        <begin position="46"/>
        <end position="60"/>
    </location>
</feature>
<dbReference type="AlphaFoldDB" id="A0AAD5S568"/>
<feature type="compositionally biased region" description="Polar residues" evidence="1">
    <location>
        <begin position="164"/>
        <end position="192"/>
    </location>
</feature>